<accession>A0A451BNI6</accession>
<dbReference type="Gene3D" id="3.30.70.920">
    <property type="match status" value="1"/>
</dbReference>
<keyword evidence="3 4" id="KW-0143">Chaperone</keyword>
<comment type="subcellular location">
    <subcellularLocation>
        <location evidence="1 4">Cytoplasm</location>
    </subcellularLocation>
</comment>
<comment type="function">
    <text evidence="4">Chaperone for NapA, the catalytic subunit of the periplasmic nitrate reductase. It binds directly and specifically to the twin-arginine signal peptide of NapA, preventing premature interaction with the Tat translocase and premature export.</text>
</comment>
<comment type="similarity">
    <text evidence="4">Belongs to the NapD family.</text>
</comment>
<name>A0A451BNI6_9GAMM</name>
<dbReference type="AlphaFoldDB" id="A0A451BNI6"/>
<evidence type="ECO:0000256" key="3">
    <source>
        <dbReference type="ARBA" id="ARBA00023186"/>
    </source>
</evidence>
<dbReference type="GO" id="GO:0051224">
    <property type="term" value="P:negative regulation of protein transport"/>
    <property type="evidence" value="ECO:0007669"/>
    <property type="project" value="UniProtKB-UniRule"/>
</dbReference>
<dbReference type="EMBL" id="CAADFU010000056">
    <property type="protein sequence ID" value="VFK45565.1"/>
    <property type="molecule type" value="Genomic_DNA"/>
</dbReference>
<evidence type="ECO:0000313" key="6">
    <source>
        <dbReference type="EMBL" id="VFK45565.1"/>
    </source>
</evidence>
<protein>
    <recommendedName>
        <fullName evidence="4">Chaperone NapD</fullName>
    </recommendedName>
    <alternativeName>
        <fullName evidence="4">NapA signal peptide-binding chaperone NapD</fullName>
    </alternativeName>
</protein>
<dbReference type="InterPro" id="IPR005623">
    <property type="entry name" value="Chaperone_NapD_NO3_reduct"/>
</dbReference>
<sequence>MDLCSILLYTRPECREAVGDALRKTDGIEIHAALPDGRMVVTVEGNDSARFSDIVLGLRGVDGVIDASLVYHFHENDFEDDQIELSEEID</sequence>
<proteinExistence type="inferred from homology"/>
<evidence type="ECO:0000256" key="4">
    <source>
        <dbReference type="HAMAP-Rule" id="MF_02200"/>
    </source>
</evidence>
<evidence type="ECO:0000313" key="7">
    <source>
        <dbReference type="EMBL" id="VFK79844.1"/>
    </source>
</evidence>
<dbReference type="PANTHER" id="PTHR38603:SF1">
    <property type="entry name" value="CHAPERONE NAPD"/>
    <property type="match status" value="1"/>
</dbReference>
<organism evidence="7">
    <name type="scientific">Candidatus Kentrum sp. SD</name>
    <dbReference type="NCBI Taxonomy" id="2126332"/>
    <lineage>
        <taxon>Bacteria</taxon>
        <taxon>Pseudomonadati</taxon>
        <taxon>Pseudomonadota</taxon>
        <taxon>Gammaproteobacteria</taxon>
        <taxon>Candidatus Kentrum</taxon>
    </lineage>
</organism>
<dbReference type="GO" id="GO:0005737">
    <property type="term" value="C:cytoplasm"/>
    <property type="evidence" value="ECO:0007669"/>
    <property type="project" value="UniProtKB-SubCell"/>
</dbReference>
<dbReference type="HAMAP" id="MF_02200">
    <property type="entry name" value="NapD"/>
    <property type="match status" value="1"/>
</dbReference>
<keyword evidence="2 4" id="KW-0963">Cytoplasm</keyword>
<gene>
    <name evidence="4" type="primary">napD</name>
    <name evidence="7" type="ORF">BECKSD772D_GA0070982_10699</name>
    <name evidence="6" type="ORF">BECKSD772E_GA0070983_10567</name>
    <name evidence="5" type="ORF">BECKSD772F_GA0070984_10497</name>
</gene>
<dbReference type="EMBL" id="CAADHB010000069">
    <property type="protein sequence ID" value="VFK79844.1"/>
    <property type="molecule type" value="Genomic_DNA"/>
</dbReference>
<evidence type="ECO:0000256" key="1">
    <source>
        <dbReference type="ARBA" id="ARBA00004496"/>
    </source>
</evidence>
<reference evidence="7" key="1">
    <citation type="submission" date="2019-02" db="EMBL/GenBank/DDBJ databases">
        <authorList>
            <person name="Gruber-Vodicka R. H."/>
            <person name="Seah K. B. B."/>
        </authorList>
    </citation>
    <scope>NUCLEOTIDE SEQUENCE</scope>
    <source>
        <strain evidence="7">BECK_S127</strain>
        <strain evidence="6">BECK_S1320</strain>
        <strain evidence="5">BECK_S1321</strain>
    </source>
</reference>
<evidence type="ECO:0000313" key="5">
    <source>
        <dbReference type="EMBL" id="VFK39929.1"/>
    </source>
</evidence>
<dbReference type="EMBL" id="CAADFR010000049">
    <property type="protein sequence ID" value="VFK39929.1"/>
    <property type="molecule type" value="Genomic_DNA"/>
</dbReference>
<comment type="subunit">
    <text evidence="4">Interacts with the cytoplasmic NapA precursor.</text>
</comment>
<dbReference type="GO" id="GO:0005048">
    <property type="term" value="F:signal sequence binding"/>
    <property type="evidence" value="ECO:0007669"/>
    <property type="project" value="UniProtKB-UniRule"/>
</dbReference>
<dbReference type="PANTHER" id="PTHR38603">
    <property type="entry name" value="CHAPERONE NAPD"/>
    <property type="match status" value="1"/>
</dbReference>
<evidence type="ECO:0000256" key="2">
    <source>
        <dbReference type="ARBA" id="ARBA00022490"/>
    </source>
</evidence>
<dbReference type="Pfam" id="PF03927">
    <property type="entry name" value="NapD"/>
    <property type="match status" value="1"/>
</dbReference>